<dbReference type="Proteomes" id="UP001164929">
    <property type="component" value="Chromosome 10"/>
</dbReference>
<keyword evidence="1" id="KW-0732">Signal</keyword>
<accession>A0AAD6M9C6</accession>
<evidence type="ECO:0000313" key="2">
    <source>
        <dbReference type="EMBL" id="KAJ6980850.1"/>
    </source>
</evidence>
<reference evidence="2" key="1">
    <citation type="journal article" date="2023" name="Mol. Ecol. Resour.">
        <title>Chromosome-level genome assembly of a triploid poplar Populus alba 'Berolinensis'.</title>
        <authorList>
            <person name="Chen S."/>
            <person name="Yu Y."/>
            <person name="Wang X."/>
            <person name="Wang S."/>
            <person name="Zhang T."/>
            <person name="Zhou Y."/>
            <person name="He R."/>
            <person name="Meng N."/>
            <person name="Wang Y."/>
            <person name="Liu W."/>
            <person name="Liu Z."/>
            <person name="Liu J."/>
            <person name="Guo Q."/>
            <person name="Huang H."/>
            <person name="Sederoff R.R."/>
            <person name="Wang G."/>
            <person name="Qu G."/>
            <person name="Chen S."/>
        </authorList>
    </citation>
    <scope>NUCLEOTIDE SEQUENCE</scope>
    <source>
        <strain evidence="2">SC-2020</strain>
    </source>
</reference>
<feature type="chain" id="PRO_5041940997" evidence="1">
    <location>
        <begin position="18"/>
        <end position="156"/>
    </location>
</feature>
<protein>
    <submittedName>
        <fullName evidence="2">Uncharacterized protein</fullName>
    </submittedName>
</protein>
<gene>
    <name evidence="2" type="ORF">NC653_024266</name>
</gene>
<dbReference type="EMBL" id="JAQIZT010000010">
    <property type="protein sequence ID" value="KAJ6980850.1"/>
    <property type="molecule type" value="Genomic_DNA"/>
</dbReference>
<dbReference type="AlphaFoldDB" id="A0AAD6M9C6"/>
<evidence type="ECO:0000256" key="1">
    <source>
        <dbReference type="SAM" id="SignalP"/>
    </source>
</evidence>
<organism evidence="2 3">
    <name type="scientific">Populus alba x Populus x berolinensis</name>
    <dbReference type="NCBI Taxonomy" id="444605"/>
    <lineage>
        <taxon>Eukaryota</taxon>
        <taxon>Viridiplantae</taxon>
        <taxon>Streptophyta</taxon>
        <taxon>Embryophyta</taxon>
        <taxon>Tracheophyta</taxon>
        <taxon>Spermatophyta</taxon>
        <taxon>Magnoliopsida</taxon>
        <taxon>eudicotyledons</taxon>
        <taxon>Gunneridae</taxon>
        <taxon>Pentapetalae</taxon>
        <taxon>rosids</taxon>
        <taxon>fabids</taxon>
        <taxon>Malpighiales</taxon>
        <taxon>Salicaceae</taxon>
        <taxon>Saliceae</taxon>
        <taxon>Populus</taxon>
    </lineage>
</organism>
<evidence type="ECO:0000313" key="3">
    <source>
        <dbReference type="Proteomes" id="UP001164929"/>
    </source>
</evidence>
<feature type="signal peptide" evidence="1">
    <location>
        <begin position="1"/>
        <end position="17"/>
    </location>
</feature>
<sequence length="156" mass="17463">MTRAANWMVVCLQSCKCCILLPSTSRHCNLVTAVTDSVAGKSDQPGLSRSRKWIFLYLLVRKGCRWYQTNNKKPLHVLFFQAPTVGCCQKCLYAQISSSFISISPSKLAPIIDDVKPCGLMYALELDSLDKFPEELNRPFVSYASSFDHCAKMVVA</sequence>
<comment type="caution">
    <text evidence="2">The sequence shown here is derived from an EMBL/GenBank/DDBJ whole genome shotgun (WGS) entry which is preliminary data.</text>
</comment>
<name>A0AAD6M9C6_9ROSI</name>
<keyword evidence="3" id="KW-1185">Reference proteome</keyword>
<proteinExistence type="predicted"/>